<dbReference type="Gene3D" id="3.30.420.10">
    <property type="entry name" value="Ribonuclease H-like superfamily/Ribonuclease H"/>
    <property type="match status" value="1"/>
</dbReference>
<reference evidence="1 2" key="1">
    <citation type="submission" date="2019-08" db="EMBL/GenBank/DDBJ databases">
        <title>Whole genome of Aphis craccivora.</title>
        <authorList>
            <person name="Voronova N.V."/>
            <person name="Shulinski R.S."/>
            <person name="Bandarenka Y.V."/>
            <person name="Zhorov D.G."/>
            <person name="Warner D."/>
        </authorList>
    </citation>
    <scope>NUCLEOTIDE SEQUENCE [LARGE SCALE GENOMIC DNA]</scope>
    <source>
        <strain evidence="1">180601</strain>
        <tissue evidence="1">Whole Body</tissue>
    </source>
</reference>
<dbReference type="GO" id="GO:0003676">
    <property type="term" value="F:nucleic acid binding"/>
    <property type="evidence" value="ECO:0007669"/>
    <property type="project" value="InterPro"/>
</dbReference>
<dbReference type="AlphaFoldDB" id="A0A6G0VYE2"/>
<evidence type="ECO:0000313" key="1">
    <source>
        <dbReference type="EMBL" id="KAF0714073.1"/>
    </source>
</evidence>
<proteinExistence type="predicted"/>
<dbReference type="Proteomes" id="UP000478052">
    <property type="component" value="Unassembled WGS sequence"/>
</dbReference>
<protein>
    <submittedName>
        <fullName evidence="1">3'-5' exoribonuclease 1-like</fullName>
    </submittedName>
</protein>
<sequence length="93" mass="10608">MLTFLDMQFEGNPHSGLDDSFNIARICIRLLEDGAFIDQNERIISLKTPSPYGKDDPLPVRPVHNIFCDGMHSHSNNRWLVTRLKTLDLNDGI</sequence>
<dbReference type="EMBL" id="VUJU01010498">
    <property type="protein sequence ID" value="KAF0714073.1"/>
    <property type="molecule type" value="Genomic_DNA"/>
</dbReference>
<gene>
    <name evidence="1" type="ORF">FWK35_00031462</name>
</gene>
<evidence type="ECO:0000313" key="2">
    <source>
        <dbReference type="Proteomes" id="UP000478052"/>
    </source>
</evidence>
<dbReference type="InterPro" id="IPR036397">
    <property type="entry name" value="RNaseH_sf"/>
</dbReference>
<name>A0A6G0VYE2_APHCR</name>
<comment type="caution">
    <text evidence="1">The sequence shown here is derived from an EMBL/GenBank/DDBJ whole genome shotgun (WGS) entry which is preliminary data.</text>
</comment>
<accession>A0A6G0VYE2</accession>
<organism evidence="1 2">
    <name type="scientific">Aphis craccivora</name>
    <name type="common">Cowpea aphid</name>
    <dbReference type="NCBI Taxonomy" id="307492"/>
    <lineage>
        <taxon>Eukaryota</taxon>
        <taxon>Metazoa</taxon>
        <taxon>Ecdysozoa</taxon>
        <taxon>Arthropoda</taxon>
        <taxon>Hexapoda</taxon>
        <taxon>Insecta</taxon>
        <taxon>Pterygota</taxon>
        <taxon>Neoptera</taxon>
        <taxon>Paraneoptera</taxon>
        <taxon>Hemiptera</taxon>
        <taxon>Sternorrhyncha</taxon>
        <taxon>Aphidomorpha</taxon>
        <taxon>Aphidoidea</taxon>
        <taxon>Aphididae</taxon>
        <taxon>Aphidini</taxon>
        <taxon>Aphis</taxon>
        <taxon>Aphis</taxon>
    </lineage>
</organism>
<dbReference type="OrthoDB" id="448399at2759"/>
<keyword evidence="2" id="KW-1185">Reference proteome</keyword>